<organism evidence="2 3">
    <name type="scientific">Trifolium medium</name>
    <dbReference type="NCBI Taxonomy" id="97028"/>
    <lineage>
        <taxon>Eukaryota</taxon>
        <taxon>Viridiplantae</taxon>
        <taxon>Streptophyta</taxon>
        <taxon>Embryophyta</taxon>
        <taxon>Tracheophyta</taxon>
        <taxon>Spermatophyta</taxon>
        <taxon>Magnoliopsida</taxon>
        <taxon>eudicotyledons</taxon>
        <taxon>Gunneridae</taxon>
        <taxon>Pentapetalae</taxon>
        <taxon>rosids</taxon>
        <taxon>fabids</taxon>
        <taxon>Fabales</taxon>
        <taxon>Fabaceae</taxon>
        <taxon>Papilionoideae</taxon>
        <taxon>50 kb inversion clade</taxon>
        <taxon>NPAAA clade</taxon>
        <taxon>Hologalegina</taxon>
        <taxon>IRL clade</taxon>
        <taxon>Trifolieae</taxon>
        <taxon>Trifolium</taxon>
    </lineage>
</organism>
<dbReference type="Proteomes" id="UP000265520">
    <property type="component" value="Unassembled WGS sequence"/>
</dbReference>
<keyword evidence="1" id="KW-0472">Membrane</keyword>
<evidence type="ECO:0000256" key="1">
    <source>
        <dbReference type="SAM" id="Phobius"/>
    </source>
</evidence>
<reference evidence="2 3" key="1">
    <citation type="journal article" date="2018" name="Front. Plant Sci.">
        <title>Red Clover (Trifolium pratense) and Zigzag Clover (T. medium) - A Picture of Genomic Similarities and Differences.</title>
        <authorList>
            <person name="Dluhosova J."/>
            <person name="Istvanek J."/>
            <person name="Nedelnik J."/>
            <person name="Repkova J."/>
        </authorList>
    </citation>
    <scope>NUCLEOTIDE SEQUENCE [LARGE SCALE GENOMIC DNA]</scope>
    <source>
        <strain evidence="3">cv. 10/8</strain>
        <tissue evidence="2">Leaf</tissue>
    </source>
</reference>
<feature type="transmembrane region" description="Helical" evidence="1">
    <location>
        <begin position="6"/>
        <end position="27"/>
    </location>
</feature>
<name>A0A392SXK1_9FABA</name>
<protein>
    <submittedName>
        <fullName evidence="2">Uncharacterized protein</fullName>
    </submittedName>
</protein>
<accession>A0A392SXK1</accession>
<keyword evidence="1" id="KW-1133">Transmembrane helix</keyword>
<dbReference type="EMBL" id="LXQA010465157">
    <property type="protein sequence ID" value="MCI53568.1"/>
    <property type="molecule type" value="Genomic_DNA"/>
</dbReference>
<keyword evidence="1" id="KW-0812">Transmembrane</keyword>
<evidence type="ECO:0000313" key="2">
    <source>
        <dbReference type="EMBL" id="MCI53568.1"/>
    </source>
</evidence>
<comment type="caution">
    <text evidence="2">The sequence shown here is derived from an EMBL/GenBank/DDBJ whole genome shotgun (WGS) entry which is preliminary data.</text>
</comment>
<evidence type="ECO:0000313" key="3">
    <source>
        <dbReference type="Proteomes" id="UP000265520"/>
    </source>
</evidence>
<proteinExistence type="predicted"/>
<keyword evidence="3" id="KW-1185">Reference proteome</keyword>
<sequence>MGTDGIFWRVFLFPAVFLVDGVATAVASASTSKSESLEISFHFKLLFPLSDEGNGSVGLTFFPALTLTDPPVTIPLP</sequence>
<dbReference type="AlphaFoldDB" id="A0A392SXK1"/>